<sequence length="351" mass="40014">MPVRIATFNVENLLSRFSFEQELDALRREGALNLLEIPDKQTFMDLEMARRVVTTDDMRQASALAIRDTHADIVCLQEVESLKVLRDFEKFYLHHLANLDYPWKRLIEGNDRRGIDVAALARRDYPIMARSHAGLTFDDLGVYDHDLNLAGINRSDRVFRRDCLELDTRVDGRPLTIYVCHFKSMGFRREPGIPYGSNNPRDITMPIRWAEATAVRRIIEDRFGKDGAARANWVICGDLNDHVYKEGNKVSPTGVDPLLNGGFSVNLIERLQPGERWTHYYPKDNHRTQLDYILVSPALAAANPDARPEIVRSGMPFRVPGTDGIPRYPRTGWARPKASDHCPMAVTLSMV</sequence>
<gene>
    <name evidence="2" type="ORF">CH339_17810</name>
</gene>
<name>A0A327JID2_9HYPH</name>
<comment type="caution">
    <text evidence="2">The sequence shown here is derived from an EMBL/GenBank/DDBJ whole genome shotgun (WGS) entry which is preliminary data.</text>
</comment>
<protein>
    <recommendedName>
        <fullName evidence="1">Endonuclease/exonuclease/phosphatase domain-containing protein</fullName>
    </recommendedName>
</protein>
<evidence type="ECO:0000313" key="2">
    <source>
        <dbReference type="EMBL" id="RAI25476.1"/>
    </source>
</evidence>
<dbReference type="PANTHER" id="PTHR42834">
    <property type="entry name" value="ENDONUCLEASE/EXONUCLEASE/PHOSPHATASE FAMILY PROTEIN (AFU_ORTHOLOGUE AFUA_3G09210)"/>
    <property type="match status" value="1"/>
</dbReference>
<reference evidence="2 3" key="1">
    <citation type="submission" date="2017-07" db="EMBL/GenBank/DDBJ databases">
        <title>Draft Genome Sequences of Select Purple Nonsulfur Bacteria.</title>
        <authorList>
            <person name="Lasarre B."/>
            <person name="Mckinlay J.B."/>
        </authorList>
    </citation>
    <scope>NUCLEOTIDE SEQUENCE [LARGE SCALE GENOMIC DNA]</scope>
    <source>
        <strain evidence="2 3">DSM 11290</strain>
    </source>
</reference>
<dbReference type="InterPro" id="IPR005135">
    <property type="entry name" value="Endo/exonuclease/phosphatase"/>
</dbReference>
<dbReference type="GO" id="GO:0003824">
    <property type="term" value="F:catalytic activity"/>
    <property type="evidence" value="ECO:0007669"/>
    <property type="project" value="InterPro"/>
</dbReference>
<organism evidence="2 3">
    <name type="scientific">Rhodobium orientis</name>
    <dbReference type="NCBI Taxonomy" id="34017"/>
    <lineage>
        <taxon>Bacteria</taxon>
        <taxon>Pseudomonadati</taxon>
        <taxon>Pseudomonadota</taxon>
        <taxon>Alphaproteobacteria</taxon>
        <taxon>Hyphomicrobiales</taxon>
        <taxon>Rhodobiaceae</taxon>
        <taxon>Rhodobium</taxon>
    </lineage>
</organism>
<evidence type="ECO:0000313" key="3">
    <source>
        <dbReference type="Proteomes" id="UP000249299"/>
    </source>
</evidence>
<dbReference type="PANTHER" id="PTHR42834:SF1">
    <property type="entry name" value="ENDONUCLEASE_EXONUCLEASE_PHOSPHATASE FAMILY PROTEIN (AFU_ORTHOLOGUE AFUA_3G09210)"/>
    <property type="match status" value="1"/>
</dbReference>
<dbReference type="Proteomes" id="UP000249299">
    <property type="component" value="Unassembled WGS sequence"/>
</dbReference>
<dbReference type="SUPFAM" id="SSF56219">
    <property type="entry name" value="DNase I-like"/>
    <property type="match status" value="1"/>
</dbReference>
<dbReference type="EMBL" id="NPEV01000046">
    <property type="protein sequence ID" value="RAI25476.1"/>
    <property type="molecule type" value="Genomic_DNA"/>
</dbReference>
<proteinExistence type="predicted"/>
<dbReference type="InterPro" id="IPR036691">
    <property type="entry name" value="Endo/exonu/phosph_ase_sf"/>
</dbReference>
<evidence type="ECO:0000259" key="1">
    <source>
        <dbReference type="Pfam" id="PF03372"/>
    </source>
</evidence>
<dbReference type="Gene3D" id="3.60.10.10">
    <property type="entry name" value="Endonuclease/exonuclease/phosphatase"/>
    <property type="match status" value="1"/>
</dbReference>
<dbReference type="Pfam" id="PF03372">
    <property type="entry name" value="Exo_endo_phos"/>
    <property type="match status" value="1"/>
</dbReference>
<dbReference type="OrthoDB" id="1398885at2"/>
<dbReference type="RefSeq" id="WP_111435747.1">
    <property type="nucleotide sequence ID" value="NZ_JACIGG010000031.1"/>
</dbReference>
<dbReference type="AlphaFoldDB" id="A0A327JID2"/>
<feature type="domain" description="Endonuclease/exonuclease/phosphatase" evidence="1">
    <location>
        <begin position="65"/>
        <end position="341"/>
    </location>
</feature>
<keyword evidence="3" id="KW-1185">Reference proteome</keyword>
<accession>A0A327JID2</accession>